<keyword evidence="4" id="KW-1185">Reference proteome</keyword>
<feature type="compositionally biased region" description="Basic residues" evidence="1">
    <location>
        <begin position="378"/>
        <end position="387"/>
    </location>
</feature>
<dbReference type="InterPro" id="IPR030925">
    <property type="entry name" value="T2SS_GspN_Lepto"/>
</dbReference>
<reference evidence="4" key="1">
    <citation type="submission" date="2016-10" db="EMBL/GenBank/DDBJ databases">
        <authorList>
            <person name="Varghese N."/>
            <person name="Submissions S."/>
        </authorList>
    </citation>
    <scope>NUCLEOTIDE SEQUENCE [LARGE SCALE GENOMIC DNA]</scope>
    <source>
        <strain evidence="4">ATCC 25963</strain>
    </source>
</reference>
<feature type="compositionally biased region" description="Gly residues" evidence="1">
    <location>
        <begin position="472"/>
        <end position="484"/>
    </location>
</feature>
<feature type="transmembrane region" description="Helical" evidence="2">
    <location>
        <begin position="51"/>
        <end position="70"/>
    </location>
</feature>
<keyword evidence="2" id="KW-0472">Membrane</keyword>
<keyword evidence="2" id="KW-1133">Transmembrane helix</keyword>
<dbReference type="RefSeq" id="WP_096325487.1">
    <property type="nucleotide sequence ID" value="NZ_FOMX01000064.1"/>
</dbReference>
<feature type="transmembrane region" description="Helical" evidence="2">
    <location>
        <begin position="20"/>
        <end position="39"/>
    </location>
</feature>
<evidence type="ECO:0000313" key="3">
    <source>
        <dbReference type="EMBL" id="SFF40613.1"/>
    </source>
</evidence>
<dbReference type="STRING" id="54.SAMN02745121_08653"/>
<feature type="compositionally biased region" description="Basic and acidic residues" evidence="1">
    <location>
        <begin position="388"/>
        <end position="397"/>
    </location>
</feature>
<organism evidence="3 4">
    <name type="scientific">Nannocystis exedens</name>
    <dbReference type="NCBI Taxonomy" id="54"/>
    <lineage>
        <taxon>Bacteria</taxon>
        <taxon>Pseudomonadati</taxon>
        <taxon>Myxococcota</taxon>
        <taxon>Polyangia</taxon>
        <taxon>Nannocystales</taxon>
        <taxon>Nannocystaceae</taxon>
        <taxon>Nannocystis</taxon>
    </lineage>
</organism>
<feature type="compositionally biased region" description="Basic and acidic residues" evidence="1">
    <location>
        <begin position="445"/>
        <end position="454"/>
    </location>
</feature>
<evidence type="ECO:0000256" key="1">
    <source>
        <dbReference type="SAM" id="MobiDB-lite"/>
    </source>
</evidence>
<evidence type="ECO:0000256" key="2">
    <source>
        <dbReference type="SAM" id="Phobius"/>
    </source>
</evidence>
<sequence length="512" mass="55150">MKIRLPNLASLRRGAEVPAALPPSGTVVAPAVAIGGFGDRMRLLSRRLRSSAGWVFLAVFVFFAFIWISLPTRALAWRIGHQARQAGYLIDIEDMSVRPWGSATLYNVTWTYAPSHPGQIPHQMVLDAVDVDFSVLGYLLLGNIDVEVDTVLDEAPIHVEYARSSSESSIKVEVTELPLGSVPKLQQALGAPLRGLFALHVDMTMPENLFEKAEGSISLECASCSIGDGEELLFIPGSSGITAKGITIPEIDLGTLVGKLKVAEGRVSVEDFKTKSADIELEVIGDMPLKDPFSKSEFAFQMKLLVTQALQDKSETLRFAVQTAGPSSKMDPPDEGWLGFKLRGTVGKPRFMGIKSKTAEERMLERRQKNAEREAARKTRSKSRSTSKKTEEKDALERNNGPELPSAGAGDTGGPDKEPAKTPETEMKPAEPPPTPSTQPPEPEPEARQEERPAEPPPPPLPPPMEEVQAEGGQGQGQGDGQGQPEGQPDGQAPAEPPREGEAPPANDAPTG</sequence>
<dbReference type="OrthoDB" id="5498729at2"/>
<dbReference type="EMBL" id="FOMX01000064">
    <property type="protein sequence ID" value="SFF40613.1"/>
    <property type="molecule type" value="Genomic_DNA"/>
</dbReference>
<feature type="compositionally biased region" description="Pro residues" evidence="1">
    <location>
        <begin position="430"/>
        <end position="442"/>
    </location>
</feature>
<proteinExistence type="predicted"/>
<gene>
    <name evidence="3" type="ORF">SAMN02745121_08653</name>
</gene>
<feature type="compositionally biased region" description="Low complexity" evidence="1">
    <location>
        <begin position="485"/>
        <end position="494"/>
    </location>
</feature>
<name>A0A1I2IG28_9BACT</name>
<feature type="compositionally biased region" description="Basic and acidic residues" evidence="1">
    <location>
        <begin position="414"/>
        <end position="429"/>
    </location>
</feature>
<dbReference type="AlphaFoldDB" id="A0A1I2IG28"/>
<feature type="compositionally biased region" description="Pro residues" evidence="1">
    <location>
        <begin position="455"/>
        <end position="465"/>
    </location>
</feature>
<protein>
    <submittedName>
        <fullName evidence="3">Type II secretion system protein N</fullName>
    </submittedName>
</protein>
<accession>A0A1I2IG28</accession>
<dbReference type="NCBIfam" id="TIGR04411">
    <property type="entry name" value="T2SS_GspN_Lepto"/>
    <property type="match status" value="1"/>
</dbReference>
<feature type="region of interest" description="Disordered" evidence="1">
    <location>
        <begin position="351"/>
        <end position="512"/>
    </location>
</feature>
<evidence type="ECO:0000313" key="4">
    <source>
        <dbReference type="Proteomes" id="UP000199400"/>
    </source>
</evidence>
<feature type="compositionally biased region" description="Basic and acidic residues" evidence="1">
    <location>
        <begin position="357"/>
        <end position="377"/>
    </location>
</feature>
<dbReference type="Proteomes" id="UP000199400">
    <property type="component" value="Unassembled WGS sequence"/>
</dbReference>
<keyword evidence="2" id="KW-0812">Transmembrane</keyword>